<gene>
    <name evidence="7" type="primary">LOC111432462</name>
</gene>
<dbReference type="PROSITE" id="PS51005">
    <property type="entry name" value="NAC"/>
    <property type="match status" value="1"/>
</dbReference>
<dbReference type="Proteomes" id="UP000504609">
    <property type="component" value="Unplaced"/>
</dbReference>
<keyword evidence="3" id="KW-0804">Transcription</keyword>
<keyword evidence="6" id="KW-1185">Reference proteome</keyword>
<protein>
    <submittedName>
        <fullName evidence="7">NAC domain-containing protein 92-like</fullName>
    </submittedName>
</protein>
<dbReference type="GeneID" id="111432462"/>
<evidence type="ECO:0000256" key="2">
    <source>
        <dbReference type="ARBA" id="ARBA00023125"/>
    </source>
</evidence>
<evidence type="ECO:0000256" key="3">
    <source>
        <dbReference type="ARBA" id="ARBA00023163"/>
    </source>
</evidence>
<evidence type="ECO:0000313" key="6">
    <source>
        <dbReference type="Proteomes" id="UP000504609"/>
    </source>
</evidence>
<keyword evidence="1" id="KW-0805">Transcription regulation</keyword>
<dbReference type="InterPro" id="IPR003441">
    <property type="entry name" value="NAC-dom"/>
</dbReference>
<reference evidence="7" key="1">
    <citation type="submission" date="2025-08" db="UniProtKB">
        <authorList>
            <consortium name="RefSeq"/>
        </authorList>
    </citation>
    <scope>IDENTIFICATION</scope>
    <source>
        <tissue evidence="7">Young leaves</tissue>
    </source>
</reference>
<evidence type="ECO:0000256" key="4">
    <source>
        <dbReference type="ARBA" id="ARBA00023242"/>
    </source>
</evidence>
<keyword evidence="2" id="KW-0238">DNA-binding</keyword>
<dbReference type="RefSeq" id="XP_022925128.1">
    <property type="nucleotide sequence ID" value="XM_023069360.1"/>
</dbReference>
<dbReference type="SUPFAM" id="SSF101941">
    <property type="entry name" value="NAC domain"/>
    <property type="match status" value="1"/>
</dbReference>
<sequence>MEEPPPTPAVDLPPGYRFHPTDLELIAFYLTKKIINPAFSAAAIAEADFNKSEPWELPQMAKMGEKEWYFFNQRDRKYPTGMRTNRATQTGYWKATGKDREILNGRTVLVGMKKTLVFYKGRAPHGEKTNWVMHEFRLEPRLPDLPKEDWVVCRVFHKNTPAPARIPTTMSQIPNFFPMMNPMPADFPITVGFDIGEPKWKPPEPSEYYNPIDTTDHQLQLPVGKLPFPTPSIPPMMIPPINTYPLPTLDTGFFPFDQLAINEPMGMPVEALPECKMEEEGSWSTMPNISTSFEAASMEDLEFWEN</sequence>
<dbReference type="KEGG" id="cmos:111432462"/>
<name>A0A6J1EED1_CUCMO</name>
<accession>A0A6J1EED1</accession>
<dbReference type="GO" id="GO:0005634">
    <property type="term" value="C:nucleus"/>
    <property type="evidence" value="ECO:0007669"/>
    <property type="project" value="UniProtKB-ARBA"/>
</dbReference>
<dbReference type="AlphaFoldDB" id="A0A6J1EED1"/>
<dbReference type="FunFam" id="2.170.150.80:FF:000006">
    <property type="entry name" value="NAC domain-containing protein 100-like"/>
    <property type="match status" value="1"/>
</dbReference>
<dbReference type="PANTHER" id="PTHR31744:SF92">
    <property type="entry name" value="NAC DOMAIN-CONTAINING PROTEIN 87"/>
    <property type="match status" value="1"/>
</dbReference>
<evidence type="ECO:0000259" key="5">
    <source>
        <dbReference type="PROSITE" id="PS51005"/>
    </source>
</evidence>
<evidence type="ECO:0000256" key="1">
    <source>
        <dbReference type="ARBA" id="ARBA00023015"/>
    </source>
</evidence>
<dbReference type="InterPro" id="IPR036093">
    <property type="entry name" value="NAC_dom_sf"/>
</dbReference>
<proteinExistence type="predicted"/>
<dbReference type="GO" id="GO:0006355">
    <property type="term" value="P:regulation of DNA-templated transcription"/>
    <property type="evidence" value="ECO:0007669"/>
    <property type="project" value="InterPro"/>
</dbReference>
<dbReference type="GO" id="GO:0000976">
    <property type="term" value="F:transcription cis-regulatory region binding"/>
    <property type="evidence" value="ECO:0007669"/>
    <property type="project" value="UniProtKB-ARBA"/>
</dbReference>
<organism evidence="6 7">
    <name type="scientific">Cucurbita moschata</name>
    <name type="common">Winter crookneck squash</name>
    <name type="synonym">Cucurbita pepo var. moschata</name>
    <dbReference type="NCBI Taxonomy" id="3662"/>
    <lineage>
        <taxon>Eukaryota</taxon>
        <taxon>Viridiplantae</taxon>
        <taxon>Streptophyta</taxon>
        <taxon>Embryophyta</taxon>
        <taxon>Tracheophyta</taxon>
        <taxon>Spermatophyta</taxon>
        <taxon>Magnoliopsida</taxon>
        <taxon>eudicotyledons</taxon>
        <taxon>Gunneridae</taxon>
        <taxon>Pentapetalae</taxon>
        <taxon>rosids</taxon>
        <taxon>fabids</taxon>
        <taxon>Cucurbitales</taxon>
        <taxon>Cucurbitaceae</taxon>
        <taxon>Cucurbiteae</taxon>
        <taxon>Cucurbita</taxon>
    </lineage>
</organism>
<feature type="domain" description="NAC" evidence="5">
    <location>
        <begin position="12"/>
        <end position="158"/>
    </location>
</feature>
<dbReference type="Pfam" id="PF02365">
    <property type="entry name" value="NAM"/>
    <property type="match status" value="1"/>
</dbReference>
<evidence type="ECO:0000313" key="7">
    <source>
        <dbReference type="RefSeq" id="XP_022925128.1"/>
    </source>
</evidence>
<keyword evidence="4" id="KW-0539">Nucleus</keyword>
<dbReference type="Gene3D" id="2.170.150.80">
    <property type="entry name" value="NAC domain"/>
    <property type="match status" value="1"/>
</dbReference>
<dbReference type="PANTHER" id="PTHR31744">
    <property type="entry name" value="PROTEIN CUP-SHAPED COTYLEDON 2-RELATED"/>
    <property type="match status" value="1"/>
</dbReference>